<dbReference type="InterPro" id="IPR005144">
    <property type="entry name" value="ATP-cone_dom"/>
</dbReference>
<dbReference type="SUPFAM" id="SSF48168">
    <property type="entry name" value="R1 subunit of ribonucleotide reductase, N-terminal domain"/>
    <property type="match status" value="1"/>
</dbReference>
<dbReference type="NCBIfam" id="TIGR02506">
    <property type="entry name" value="NrdE_NrdA"/>
    <property type="match status" value="1"/>
</dbReference>
<dbReference type="PRINTS" id="PR01183">
    <property type="entry name" value="RIBORDTASEM1"/>
</dbReference>
<dbReference type="UniPathway" id="UPA00326"/>
<reference evidence="9" key="1">
    <citation type="journal article" date="2020" name="Nature">
        <title>Giant virus diversity and host interactions through global metagenomics.</title>
        <authorList>
            <person name="Schulz F."/>
            <person name="Roux S."/>
            <person name="Paez-Espino D."/>
            <person name="Jungbluth S."/>
            <person name="Walsh D.A."/>
            <person name="Denef V.J."/>
            <person name="McMahon K.D."/>
            <person name="Konstantinidis K.T."/>
            <person name="Eloe-Fadrosh E.A."/>
            <person name="Kyrpides N.C."/>
            <person name="Woyke T."/>
        </authorList>
    </citation>
    <scope>NUCLEOTIDE SEQUENCE</scope>
    <source>
        <strain evidence="9">GVMAG-S-1101178-73</strain>
    </source>
</reference>
<dbReference type="PANTHER" id="PTHR11573">
    <property type="entry name" value="RIBONUCLEOSIDE-DIPHOSPHATE REDUCTASE LARGE CHAIN"/>
    <property type="match status" value="1"/>
</dbReference>
<dbReference type="GO" id="GO:0004748">
    <property type="term" value="F:ribonucleoside-diphosphate reductase activity, thioredoxin disulfide as acceptor"/>
    <property type="evidence" value="ECO:0007669"/>
    <property type="project" value="UniProtKB-EC"/>
</dbReference>
<dbReference type="InterPro" id="IPR000788">
    <property type="entry name" value="RNR_lg_C"/>
</dbReference>
<name>A0A6C0K9L5_9ZZZZ</name>
<protein>
    <recommendedName>
        <fullName evidence="2">ribonucleoside-diphosphate reductase</fullName>
        <ecNumber evidence="2">1.17.4.1</ecNumber>
    </recommendedName>
</protein>
<dbReference type="GO" id="GO:0005971">
    <property type="term" value="C:ribonucleoside-diphosphate reductase complex"/>
    <property type="evidence" value="ECO:0007669"/>
    <property type="project" value="TreeGrafter"/>
</dbReference>
<dbReference type="Pfam" id="PF03477">
    <property type="entry name" value="ATP-cone"/>
    <property type="match status" value="1"/>
</dbReference>
<evidence type="ECO:0000256" key="3">
    <source>
        <dbReference type="ARBA" id="ARBA00022533"/>
    </source>
</evidence>
<evidence type="ECO:0000256" key="5">
    <source>
        <dbReference type="ARBA" id="ARBA00022840"/>
    </source>
</evidence>
<comment type="similarity">
    <text evidence="1">Belongs to the ribonucleoside diphosphate reductase large chain family.</text>
</comment>
<evidence type="ECO:0000313" key="9">
    <source>
        <dbReference type="EMBL" id="QHU13510.1"/>
    </source>
</evidence>
<keyword evidence="7" id="KW-0215">Deoxyribonucleotide synthesis</keyword>
<sequence>MRVIKRNGETEEVSFDKVLNRLKNLSSGLTIDFTEIAQKVCSRIYDGVKTYELDELAAYLCSSLSIEHPDYSILASRIIVSNHHKNTSPSFSETIQTLYNNVDNHGDPIPLVSAELYNVVSKNKEKLNTCIDYQRDYLFDYFGFKTLERAYLLRINKKIIERPQHMWMRVAIGIHGNDIKEVLQTYDLLSKKYFTHATPTLFNAGTNRPQLSSCFLCSINDDSVSGIFDSLKEVALISKYAGGIGLHIHQIRGNGSHIRGTNGTSNGIIPMLRVFNNTARYIDQAGKRLGSIAVYLETWHNDIESFLELKKNHGSEEDRCRDLFLALWISDLFMERVKNEGKWSLMCPDKCPRLSDVYGDEFKELYEKYESEGKYTKQVKAQDLWFKILEAQIEQGVPYILYKDAANKKSNQKNLGTIKSSNLCAEVLIYSSPEETGVCNLASICLPSYVSESGSEGEGCERSFDFEKLHEITKVITKNLNKVIDKNFYPVEKARRSNLKHRPIGIGVQGLADVFIQLRYPFESEEAKQLNKDIFETIYHAAVEASMELAKKRRGIINDIKNINCKILDEDIKNYVNEFERDIANPKYIGAYSSFEGSPMSQGLFQFDLWDDQSPSVAKSPNGAQSPNTRYDWDKLRADIMEYGVRNSLLISPMPTASTSQIMGFNESFEPFTNNIFQRKTLSGEFIVINKYLINDLIDRGLWNKELKDTIILHEGSVQNIPEISDDLKAIYKTAWEIKQRNIIDMSADRGRYICQTQSLNIFMEEPDFQKLSSMHFYGHSKGLKTGSYYLRTRPKAKTQQFTIDPEFAKKKRRCAEENADSCVLCSA</sequence>
<evidence type="ECO:0000256" key="7">
    <source>
        <dbReference type="ARBA" id="ARBA00023116"/>
    </source>
</evidence>
<organism evidence="9">
    <name type="scientific">viral metagenome</name>
    <dbReference type="NCBI Taxonomy" id="1070528"/>
    <lineage>
        <taxon>unclassified sequences</taxon>
        <taxon>metagenomes</taxon>
        <taxon>organismal metagenomes</taxon>
    </lineage>
</organism>
<dbReference type="SUPFAM" id="SSF51998">
    <property type="entry name" value="PFL-like glycyl radical enzymes"/>
    <property type="match status" value="2"/>
</dbReference>
<dbReference type="Pfam" id="PF00317">
    <property type="entry name" value="Ribonuc_red_lgN"/>
    <property type="match status" value="1"/>
</dbReference>
<dbReference type="CDD" id="cd01679">
    <property type="entry name" value="RNR_I"/>
    <property type="match status" value="1"/>
</dbReference>
<dbReference type="PANTHER" id="PTHR11573:SF6">
    <property type="entry name" value="RIBONUCLEOSIDE-DIPHOSPHATE REDUCTASE LARGE SUBUNIT"/>
    <property type="match status" value="1"/>
</dbReference>
<dbReference type="EC" id="1.17.4.1" evidence="2"/>
<feature type="domain" description="ATP-cone" evidence="8">
    <location>
        <begin position="1"/>
        <end position="89"/>
    </location>
</feature>
<keyword evidence="6" id="KW-0560">Oxidoreductase</keyword>
<dbReference type="Gene3D" id="3.20.70.20">
    <property type="match status" value="1"/>
</dbReference>
<evidence type="ECO:0000256" key="4">
    <source>
        <dbReference type="ARBA" id="ARBA00022741"/>
    </source>
</evidence>
<dbReference type="InterPro" id="IPR013346">
    <property type="entry name" value="NrdE_NrdA_C"/>
</dbReference>
<accession>A0A6C0K9L5</accession>
<dbReference type="AlphaFoldDB" id="A0A6C0K9L5"/>
<proteinExistence type="inferred from homology"/>
<evidence type="ECO:0000259" key="8">
    <source>
        <dbReference type="PROSITE" id="PS51161"/>
    </source>
</evidence>
<evidence type="ECO:0000256" key="2">
    <source>
        <dbReference type="ARBA" id="ARBA00012274"/>
    </source>
</evidence>
<dbReference type="InterPro" id="IPR008926">
    <property type="entry name" value="RNR_R1-su_N"/>
</dbReference>
<dbReference type="InterPro" id="IPR013509">
    <property type="entry name" value="RNR_lsu_N"/>
</dbReference>
<dbReference type="Pfam" id="PF02867">
    <property type="entry name" value="Ribonuc_red_lgC"/>
    <property type="match status" value="1"/>
</dbReference>
<dbReference type="InterPro" id="IPR039718">
    <property type="entry name" value="Rrm1"/>
</dbReference>
<keyword evidence="4" id="KW-0547">Nucleotide-binding</keyword>
<keyword evidence="3" id="KW-0021">Allosteric enzyme</keyword>
<evidence type="ECO:0000256" key="1">
    <source>
        <dbReference type="ARBA" id="ARBA00010406"/>
    </source>
</evidence>
<evidence type="ECO:0000256" key="6">
    <source>
        <dbReference type="ARBA" id="ARBA00023002"/>
    </source>
</evidence>
<dbReference type="EMBL" id="MN740821">
    <property type="protein sequence ID" value="QHU13510.1"/>
    <property type="molecule type" value="Genomic_DNA"/>
</dbReference>
<dbReference type="GO" id="GO:0009263">
    <property type="term" value="P:deoxyribonucleotide biosynthetic process"/>
    <property type="evidence" value="ECO:0007669"/>
    <property type="project" value="UniProtKB-KW"/>
</dbReference>
<dbReference type="PROSITE" id="PS51161">
    <property type="entry name" value="ATP_CONE"/>
    <property type="match status" value="1"/>
</dbReference>
<keyword evidence="5" id="KW-0067">ATP-binding</keyword>
<dbReference type="PROSITE" id="PS00089">
    <property type="entry name" value="RIBORED_LARGE"/>
    <property type="match status" value="1"/>
</dbReference>
<dbReference type="GO" id="GO:0005524">
    <property type="term" value="F:ATP binding"/>
    <property type="evidence" value="ECO:0007669"/>
    <property type="project" value="UniProtKB-KW"/>
</dbReference>